<feature type="compositionally biased region" description="Basic and acidic residues" evidence="14">
    <location>
        <begin position="589"/>
        <end position="599"/>
    </location>
</feature>
<evidence type="ECO:0000256" key="3">
    <source>
        <dbReference type="ARBA" id="ARBA00022454"/>
    </source>
</evidence>
<dbReference type="SMART" id="SM01333">
    <property type="entry name" value="Tet_JBP"/>
    <property type="match status" value="1"/>
</dbReference>
<dbReference type="PROSITE" id="PS51058">
    <property type="entry name" value="ZF_CXXC"/>
    <property type="match status" value="1"/>
</dbReference>
<dbReference type="GO" id="GO:0141166">
    <property type="term" value="P:chromosomal 5-methylcytosine DNA demethylation pathway"/>
    <property type="evidence" value="ECO:0007669"/>
    <property type="project" value="UniProtKB-UniRule"/>
</dbReference>
<evidence type="ECO:0000256" key="12">
    <source>
        <dbReference type="PROSITE-ProRule" id="PRU00509"/>
    </source>
</evidence>
<dbReference type="InterPro" id="IPR046942">
    <property type="entry name" value="TET_oxygenase"/>
</dbReference>
<accession>A0A3M6TZK2</accession>
<evidence type="ECO:0000256" key="2">
    <source>
        <dbReference type="ARBA" id="ARBA00007502"/>
    </source>
</evidence>
<comment type="similarity">
    <text evidence="2 13">Belongs to the TET family.</text>
</comment>
<evidence type="ECO:0000256" key="6">
    <source>
        <dbReference type="ARBA" id="ARBA00022833"/>
    </source>
</evidence>
<dbReference type="GO" id="GO:0070579">
    <property type="term" value="F:DNA 5-methylcytosine dioxygenase activity"/>
    <property type="evidence" value="ECO:0007669"/>
    <property type="project" value="UniProtKB-UniRule"/>
</dbReference>
<evidence type="ECO:0000256" key="1">
    <source>
        <dbReference type="ARBA" id="ARBA00004286"/>
    </source>
</evidence>
<evidence type="ECO:0000256" key="14">
    <source>
        <dbReference type="SAM" id="MobiDB-lite"/>
    </source>
</evidence>
<keyword evidence="5 12" id="KW-0863">Zinc-finger</keyword>
<feature type="compositionally biased region" description="Low complexity" evidence="14">
    <location>
        <begin position="1178"/>
        <end position="1191"/>
    </location>
</feature>
<comment type="subcellular location">
    <subcellularLocation>
        <location evidence="1">Chromosome</location>
    </subcellularLocation>
</comment>
<evidence type="ECO:0000313" key="17">
    <source>
        <dbReference type="Proteomes" id="UP000275408"/>
    </source>
</evidence>
<dbReference type="Proteomes" id="UP000275408">
    <property type="component" value="Unassembled WGS sequence"/>
</dbReference>
<evidence type="ECO:0000313" key="16">
    <source>
        <dbReference type="EMBL" id="RMX46714.1"/>
    </source>
</evidence>
<dbReference type="GO" id="GO:0003677">
    <property type="term" value="F:DNA binding"/>
    <property type="evidence" value="ECO:0007669"/>
    <property type="project" value="InterPro"/>
</dbReference>
<feature type="compositionally biased region" description="Basic and acidic residues" evidence="14">
    <location>
        <begin position="1218"/>
        <end position="1228"/>
    </location>
</feature>
<feature type="compositionally biased region" description="Polar residues" evidence="14">
    <location>
        <begin position="601"/>
        <end position="611"/>
    </location>
</feature>
<organism evidence="16 17">
    <name type="scientific">Pocillopora damicornis</name>
    <name type="common">Cauliflower coral</name>
    <name type="synonym">Millepora damicornis</name>
    <dbReference type="NCBI Taxonomy" id="46731"/>
    <lineage>
        <taxon>Eukaryota</taxon>
        <taxon>Metazoa</taxon>
        <taxon>Cnidaria</taxon>
        <taxon>Anthozoa</taxon>
        <taxon>Hexacorallia</taxon>
        <taxon>Scleractinia</taxon>
        <taxon>Astrocoeniina</taxon>
        <taxon>Pocilloporidae</taxon>
        <taxon>Pocillopora</taxon>
    </lineage>
</organism>
<dbReference type="PANTHER" id="PTHR23358">
    <property type="entry name" value="METHYLCYTOSINE DIOXYGENASE TET"/>
    <property type="match status" value="1"/>
</dbReference>
<evidence type="ECO:0000256" key="4">
    <source>
        <dbReference type="ARBA" id="ARBA00022723"/>
    </source>
</evidence>
<dbReference type="GO" id="GO:0045944">
    <property type="term" value="P:positive regulation of transcription by RNA polymerase II"/>
    <property type="evidence" value="ECO:0007669"/>
    <property type="project" value="TreeGrafter"/>
</dbReference>
<proteinExistence type="inferred from homology"/>
<comment type="cofactor">
    <cofactor evidence="13">
        <name>Zn(2+)</name>
        <dbReference type="ChEBI" id="CHEBI:29105"/>
    </cofactor>
    <text evidence="13">The zinc ions have a structural role.</text>
</comment>
<keyword evidence="3" id="KW-0158">Chromosome</keyword>
<gene>
    <name evidence="16" type="ORF">pdam_00015692</name>
</gene>
<keyword evidence="8 13" id="KW-0560">Oxidoreductase</keyword>
<comment type="function">
    <text evidence="13">Dioxygenase that catalyzes the conversion of the modified genomic base 5-methylcytosine (5mC) into 5-hydroxymethylcytosine (5hmC) and plays a key role in epigenetic chromatin reprogramming during embryonic development.</text>
</comment>
<dbReference type="STRING" id="46731.A0A3M6TZK2"/>
<dbReference type="EC" id="1.14.11.80" evidence="13"/>
<dbReference type="OrthoDB" id="8854879at2759"/>
<feature type="region of interest" description="Disordered" evidence="14">
    <location>
        <begin position="568"/>
        <end position="635"/>
    </location>
</feature>
<evidence type="ECO:0000256" key="10">
    <source>
        <dbReference type="ARBA" id="ARBA00047840"/>
    </source>
</evidence>
<feature type="compositionally biased region" description="Basic and acidic residues" evidence="14">
    <location>
        <begin position="16"/>
        <end position="27"/>
    </location>
</feature>
<feature type="region of interest" description="Disordered" evidence="14">
    <location>
        <begin position="1070"/>
        <end position="1116"/>
    </location>
</feature>
<evidence type="ECO:0000256" key="9">
    <source>
        <dbReference type="ARBA" id="ARBA00023004"/>
    </source>
</evidence>
<name>A0A3M6TZK2_POCDA</name>
<keyword evidence="4 13" id="KW-0479">Metal-binding</keyword>
<dbReference type="PANTHER" id="PTHR23358:SF6">
    <property type="entry name" value="METHYLCYTOSINE DIOXYGENASE TET"/>
    <property type="match status" value="1"/>
</dbReference>
<dbReference type="EMBL" id="RCHS01002593">
    <property type="protein sequence ID" value="RMX46714.1"/>
    <property type="molecule type" value="Genomic_DNA"/>
</dbReference>
<feature type="compositionally biased region" description="Basic and acidic residues" evidence="14">
    <location>
        <begin position="1193"/>
        <end position="1209"/>
    </location>
</feature>
<dbReference type="InterPro" id="IPR040175">
    <property type="entry name" value="TET1/2/3"/>
</dbReference>
<feature type="compositionally biased region" description="Basic and acidic residues" evidence="14">
    <location>
        <begin position="1167"/>
        <end position="1177"/>
    </location>
</feature>
<feature type="compositionally biased region" description="Polar residues" evidence="14">
    <location>
        <begin position="1072"/>
        <end position="1090"/>
    </location>
</feature>
<dbReference type="Pfam" id="PF12851">
    <property type="entry name" value="Tet_JBP"/>
    <property type="match status" value="1"/>
</dbReference>
<keyword evidence="17" id="KW-1185">Reference proteome</keyword>
<evidence type="ECO:0000256" key="7">
    <source>
        <dbReference type="ARBA" id="ARBA00022964"/>
    </source>
</evidence>
<dbReference type="GO" id="GO:0005634">
    <property type="term" value="C:nucleus"/>
    <property type="evidence" value="ECO:0007669"/>
    <property type="project" value="UniProtKB-UniRule"/>
</dbReference>
<evidence type="ECO:0000259" key="15">
    <source>
        <dbReference type="PROSITE" id="PS51058"/>
    </source>
</evidence>
<keyword evidence="7 13" id="KW-0223">Dioxygenase</keyword>
<evidence type="ECO:0000256" key="8">
    <source>
        <dbReference type="ARBA" id="ARBA00023002"/>
    </source>
</evidence>
<evidence type="ECO:0000256" key="11">
    <source>
        <dbReference type="ARBA" id="ARBA00049431"/>
    </source>
</evidence>
<keyword evidence="6 13" id="KW-0862">Zinc</keyword>
<dbReference type="GO" id="GO:0008270">
    <property type="term" value="F:zinc ion binding"/>
    <property type="evidence" value="ECO:0007669"/>
    <property type="project" value="UniProtKB-UniRule"/>
</dbReference>
<keyword evidence="9 13" id="KW-0408">Iron</keyword>
<sequence>MESKVERPTTPGTRSEAGEKRSGDFEDVVPRKKRRRCGACEPCLRKVNCGDCSNCVNRKTGHQICKFRKCIELRKKTTSNVGKREGAQLRTALNEDDVGDKSRLVSCEVVEPDKRAVGEGGERQIINDSVQGECKPQKPESPGAIHAQEGTEIAQLQNTEISATDELPKDPHENKTASGDVHSSRSTEPGAEKPLTNCKVAVSRSESDFEPPPCNCPGIYIFFSACIHIQMYDPAGLNNLTANCRLERDLICLISFFFLHAARKDDSPYYTYLGAAPNVNVLRNLLEERFGVKGSALRIELIGYTGKEGKNHLGCPIARWVIRRSSDEEKILVIARKRTDHVCDSTLTVVNIVLWEGIAQERADYLYKSLSTMLPQHGVPTARRCGINETKSCACQGLNEETCGASFSFGCSWSMYFNGCKFTRSKTPRKFKLLDSSKEEELDTMMQTLATDLSTVYEKYAPQAFQNQVKEEREGLECRIGNNERRPFSGVTCCVDFCAHSHKDSRNMDGGATLVCSLLKPEAISSDEEQLHVLPLYRLLDKDGAPVRPNYVMPAHFLEPPVGVSPGYSTVTGQENSPKASKAVSNHDPQPKEGRKEVFQDLNNNNKSSNGPYVPFDGHSIPHGHAQSMHGFPNSVIHHHASSNQMMNNCFNGHYPHPHGSPMFQFHPHLGNNYVLNHCRAPEVHWVDENRIPYLYRNPGHLNHFHNSSNNFDNYGNYDTKVPFMGGTWNCRMPFGKSFPMNNAPSNRGVEYAKPKTVIHHYNGEATRGPSQIKWVDDKEVPLMRASSSVPLDENANIKEVENRKGSGKDVGSSGQARKPFLIEENMGGVAIALTHGSLLIEVAKKELHATTPLRNPQRQNPTRISLVFYQHKHMNLTLHGLGEWEQKVARKKLEGEVASMEVDGTEKDASVDLKEEERELGYLDMLAETALSRADIDPGVTNKRNSSAGHSLELASVNTSVLAQNGADSPPEGVIRGPNDLNGSKFPQRIEADVHGAKDTAKEILSNLSSTKPEQHSQLRNGIEFAPERSRQGQIGINSMSIPQSNKHQNKEVSSDPRQQIWGSMHHVHQNNEGSKGSSFPSNVSSHITSRVEPNKVPPVQNADMNHREPSQSEGLKIFSSSNGIIPERIVNSDNRGLDVVTEPSSAKRPEERLNTGTNFSVSRLLGDDNNNRGEKSTTGSSSSYRISSILGDEKPISNAQDEREADTSRQVPSHVRSSEKDRDVPARHHSVSEPTFQSPNVPMSPRFPFLPPFAHSAGIREKLSAGPERSYLDLSMAANRLFNYSPYKFGVPFPTYPSFFMPPFHPLLTSGNGLSSNLALVNSQNYMSSFMDSTKRIGDMNGMSLDPASLTTISTATRTGVSYPIDTLITVAPYTQTCVTGHYQNWL</sequence>
<dbReference type="Pfam" id="PF02008">
    <property type="entry name" value="zf-CXXC"/>
    <property type="match status" value="1"/>
</dbReference>
<dbReference type="InterPro" id="IPR002857">
    <property type="entry name" value="Znf_CXXC"/>
</dbReference>
<dbReference type="InterPro" id="IPR024779">
    <property type="entry name" value="2OGFeDO_JBP1/TET_oxygenase_dom"/>
</dbReference>
<comment type="catalytic activity">
    <reaction evidence="10 13">
        <text>a 5-formyl-2'-deoxycytidine in DNA + 2-oxoglutarate + O2 = a 5-carboxyl-2'-deoxycytidine in DNA + succinate + CO2 + H(+)</text>
        <dbReference type="Rhea" id="RHEA:53832"/>
        <dbReference type="Rhea" id="RHEA-COMP:13656"/>
        <dbReference type="Rhea" id="RHEA-COMP:13657"/>
        <dbReference type="ChEBI" id="CHEBI:15378"/>
        <dbReference type="ChEBI" id="CHEBI:15379"/>
        <dbReference type="ChEBI" id="CHEBI:16526"/>
        <dbReference type="ChEBI" id="CHEBI:16810"/>
        <dbReference type="ChEBI" id="CHEBI:30031"/>
        <dbReference type="ChEBI" id="CHEBI:137731"/>
        <dbReference type="ChEBI" id="CHEBI:137732"/>
        <dbReference type="EC" id="1.14.11.80"/>
    </reaction>
</comment>
<evidence type="ECO:0000256" key="5">
    <source>
        <dbReference type="ARBA" id="ARBA00022771"/>
    </source>
</evidence>
<reference evidence="16 17" key="1">
    <citation type="journal article" date="2018" name="Sci. Rep.">
        <title>Comparative analysis of the Pocillopora damicornis genome highlights role of immune system in coral evolution.</title>
        <authorList>
            <person name="Cunning R."/>
            <person name="Bay R.A."/>
            <person name="Gillette P."/>
            <person name="Baker A.C."/>
            <person name="Traylor-Knowles N."/>
        </authorList>
    </citation>
    <scope>NUCLEOTIDE SEQUENCE [LARGE SCALE GENOMIC DNA]</scope>
    <source>
        <strain evidence="16">RSMAS</strain>
        <tissue evidence="16">Whole animal</tissue>
    </source>
</reference>
<feature type="region of interest" description="Disordered" evidence="14">
    <location>
        <begin position="1"/>
        <end position="27"/>
    </location>
</feature>
<comment type="caution">
    <text evidence="16">The sequence shown here is derived from an EMBL/GenBank/DDBJ whole genome shotgun (WGS) entry which is preliminary data.</text>
</comment>
<comment type="cofactor">
    <cofactor evidence="13">
        <name>Fe(2+)</name>
        <dbReference type="ChEBI" id="CHEBI:29033"/>
    </cofactor>
    <text evidence="13">Binds 1 Fe(2+) ion per subunit.</text>
</comment>
<evidence type="ECO:0000256" key="13">
    <source>
        <dbReference type="RuleBase" id="RU367064"/>
    </source>
</evidence>
<feature type="domain" description="CXXC-type" evidence="15">
    <location>
        <begin position="30"/>
        <end position="71"/>
    </location>
</feature>
<comment type="catalytic activity">
    <reaction evidence="11 13">
        <text>a 5-hydroxymethyl-2'-deoxycytidine in DNA + 2-oxoglutarate + O2 = a 5-formyl-2'-deoxycytidine in DNA + succinate + CO2 + H2O</text>
        <dbReference type="Rhea" id="RHEA:53828"/>
        <dbReference type="Rhea" id="RHEA-COMP:13315"/>
        <dbReference type="Rhea" id="RHEA-COMP:13656"/>
        <dbReference type="ChEBI" id="CHEBI:15377"/>
        <dbReference type="ChEBI" id="CHEBI:15379"/>
        <dbReference type="ChEBI" id="CHEBI:16526"/>
        <dbReference type="ChEBI" id="CHEBI:16810"/>
        <dbReference type="ChEBI" id="CHEBI:30031"/>
        <dbReference type="ChEBI" id="CHEBI:136731"/>
        <dbReference type="ChEBI" id="CHEBI:137731"/>
        <dbReference type="EC" id="1.14.11.80"/>
    </reaction>
</comment>
<dbReference type="GO" id="GO:0005694">
    <property type="term" value="C:chromosome"/>
    <property type="evidence" value="ECO:0007669"/>
    <property type="project" value="UniProtKB-SubCell"/>
</dbReference>
<feature type="region of interest" description="Disordered" evidence="14">
    <location>
        <begin position="1137"/>
        <end position="1245"/>
    </location>
</feature>
<protein>
    <recommendedName>
        <fullName evidence="13">Methylcytosine dioxygenase TET</fullName>
        <ecNumber evidence="13">1.14.11.80</ecNumber>
    </recommendedName>
</protein>
<feature type="region of interest" description="Disordered" evidence="14">
    <location>
        <begin position="164"/>
        <end position="193"/>
    </location>
</feature>
<feature type="compositionally biased region" description="Basic and acidic residues" evidence="14">
    <location>
        <begin position="166"/>
        <end position="175"/>
    </location>
</feature>
<comment type="catalytic activity">
    <reaction evidence="13">
        <text>a 5-methyl-2'-deoxycytidine in DNA + 2-oxoglutarate + O2 = a 5-hydroxymethyl-2'-deoxycytidine in DNA + succinate + CO2</text>
        <dbReference type="Rhea" id="RHEA:52636"/>
        <dbReference type="Rhea" id="RHEA-COMP:11370"/>
        <dbReference type="Rhea" id="RHEA-COMP:13315"/>
        <dbReference type="ChEBI" id="CHEBI:15379"/>
        <dbReference type="ChEBI" id="CHEBI:16526"/>
        <dbReference type="ChEBI" id="CHEBI:16810"/>
        <dbReference type="ChEBI" id="CHEBI:30031"/>
        <dbReference type="ChEBI" id="CHEBI:85454"/>
        <dbReference type="ChEBI" id="CHEBI:136731"/>
        <dbReference type="EC" id="1.14.11.80"/>
    </reaction>
</comment>
<feature type="compositionally biased region" description="Polar residues" evidence="14">
    <location>
        <begin position="1234"/>
        <end position="1243"/>
    </location>
</feature>
<feature type="compositionally biased region" description="Polar residues" evidence="14">
    <location>
        <begin position="568"/>
        <end position="588"/>
    </location>
</feature>
<dbReference type="GO" id="GO:0040029">
    <property type="term" value="P:epigenetic regulation of gene expression"/>
    <property type="evidence" value="ECO:0007669"/>
    <property type="project" value="InterPro"/>
</dbReference>